<protein>
    <submittedName>
        <fullName evidence="6">TolC family protein</fullName>
    </submittedName>
</protein>
<keyword evidence="4" id="KW-0472">Membrane</keyword>
<name>A0ABX4YLW4_9LEPT</name>
<keyword evidence="7" id="KW-1185">Reference proteome</keyword>
<dbReference type="EMBL" id="MCRM02000003">
    <property type="protein sequence ID" value="PNV76272.1"/>
    <property type="molecule type" value="Genomic_DNA"/>
</dbReference>
<proteinExistence type="predicted"/>
<organism evidence="6 7">
    <name type="scientific">Leptospira inadai serovar Lyme</name>
    <dbReference type="NCBI Taxonomy" id="293084"/>
    <lineage>
        <taxon>Bacteria</taxon>
        <taxon>Pseudomonadati</taxon>
        <taxon>Spirochaetota</taxon>
        <taxon>Spirochaetia</taxon>
        <taxon>Leptospirales</taxon>
        <taxon>Leptospiraceae</taxon>
        <taxon>Leptospira</taxon>
    </lineage>
</organism>
<dbReference type="RefSeq" id="WP_010419445.1">
    <property type="nucleotide sequence ID" value="NZ_MCRM02000003.1"/>
</dbReference>
<evidence type="ECO:0000256" key="1">
    <source>
        <dbReference type="ARBA" id="ARBA00004442"/>
    </source>
</evidence>
<comment type="caution">
    <text evidence="6">The sequence shown here is derived from an EMBL/GenBank/DDBJ whole genome shotgun (WGS) entry which is preliminary data.</text>
</comment>
<dbReference type="SUPFAM" id="SSF56954">
    <property type="entry name" value="Outer membrane efflux proteins (OEP)"/>
    <property type="match status" value="1"/>
</dbReference>
<keyword evidence="2" id="KW-1134">Transmembrane beta strand</keyword>
<keyword evidence="5" id="KW-0998">Cell outer membrane</keyword>
<accession>A0ABX4YLW4</accession>
<evidence type="ECO:0000256" key="2">
    <source>
        <dbReference type="ARBA" id="ARBA00022452"/>
    </source>
</evidence>
<evidence type="ECO:0000256" key="3">
    <source>
        <dbReference type="ARBA" id="ARBA00022692"/>
    </source>
</evidence>
<evidence type="ECO:0000256" key="4">
    <source>
        <dbReference type="ARBA" id="ARBA00023136"/>
    </source>
</evidence>
<evidence type="ECO:0000313" key="6">
    <source>
        <dbReference type="EMBL" id="PNV76272.1"/>
    </source>
</evidence>
<dbReference type="InterPro" id="IPR051906">
    <property type="entry name" value="TolC-like"/>
</dbReference>
<evidence type="ECO:0000313" key="7">
    <source>
        <dbReference type="Proteomes" id="UP000094669"/>
    </source>
</evidence>
<dbReference type="PANTHER" id="PTHR30026:SF20">
    <property type="entry name" value="OUTER MEMBRANE PROTEIN TOLC"/>
    <property type="match status" value="1"/>
</dbReference>
<gene>
    <name evidence="6" type="ORF">BES34_004535</name>
</gene>
<dbReference type="Proteomes" id="UP000094669">
    <property type="component" value="Unassembled WGS sequence"/>
</dbReference>
<sequence length="467" mass="52677">MSGLRIFSNIIIFLVSLPIFSETKRLEEILEILAKEHPEAKSLAGVSHAHKSHSDASGILPDPKIGFAYRNYPTRNGYSLNGNRALDTPTMTGMEFSVSQEFPFPGKLGTEKRISKIMESEATLGYQVGVNRMLGDFFIRLNRFQRIEKKKQINGRILDLLNAQKSIAEGYYSAGSVPLTGALKASIAKTDALEKEAEYNTNLKDLTSQLEYYKVLDRVSLSDLFRINLDSFLEESLQRLNTLAISGVATVEETPDYKILLAEEKRLKEQTKLTKYSLAPQTEVFFSYMKRKPQTFALDSGPLNYSLMDTTEYRGDLFSFGVNMRVPVWSALKWNSITGETEHLAEVGKDSVDKTRAQMVSEINRGIEVIRGTSNQIQIIEKKLIPEMEKAARASASLYAPGKANLQDTLLAQTEVLNAKIRLEDLRERKNESILNMLKLLSIIYQDQKVPQHEKHQPDVTLGRGRE</sequence>
<dbReference type="Gene3D" id="1.20.1600.10">
    <property type="entry name" value="Outer membrane efflux proteins (OEP)"/>
    <property type="match status" value="1"/>
</dbReference>
<reference evidence="6" key="1">
    <citation type="submission" date="2018-01" db="EMBL/GenBank/DDBJ databases">
        <title>Genomic characterization of Leptospira inadai serogroup Lyme isolated from captured rat in Brazil and comparative analysis with human reference strain.</title>
        <authorList>
            <person name="Moreno L.Z."/>
            <person name="Loureiro A.P."/>
            <person name="Miraglia F."/>
            <person name="Kremer F.S."/>
            <person name="Eslabao M.R."/>
            <person name="Dellagostin O.A."/>
            <person name="Lilenbaum W."/>
            <person name="Moreno A.M."/>
        </authorList>
    </citation>
    <scope>NUCLEOTIDE SEQUENCE [LARGE SCALE GENOMIC DNA]</scope>
    <source>
        <strain evidence="6">M34/99</strain>
    </source>
</reference>
<keyword evidence="3" id="KW-0812">Transmembrane</keyword>
<dbReference type="PANTHER" id="PTHR30026">
    <property type="entry name" value="OUTER MEMBRANE PROTEIN TOLC"/>
    <property type="match status" value="1"/>
</dbReference>
<comment type="subcellular location">
    <subcellularLocation>
        <location evidence="1">Cell outer membrane</location>
    </subcellularLocation>
</comment>
<evidence type="ECO:0000256" key="5">
    <source>
        <dbReference type="ARBA" id="ARBA00023237"/>
    </source>
</evidence>